<feature type="domain" description="HTH lysR-type" evidence="5">
    <location>
        <begin position="1"/>
        <end position="46"/>
    </location>
</feature>
<proteinExistence type="inferred from homology"/>
<protein>
    <submittedName>
        <fullName evidence="6">LysR family transcriptional regulator</fullName>
    </submittedName>
</protein>
<reference evidence="6 7" key="1">
    <citation type="submission" date="2019-12" db="EMBL/GenBank/DDBJ databases">
        <authorList>
            <person name="Yuan C.-G."/>
        </authorList>
    </citation>
    <scope>NUCLEOTIDE SEQUENCE [LARGE SCALE GENOMIC DNA]</scope>
    <source>
        <strain evidence="6 7">KCTC 23863</strain>
    </source>
</reference>
<dbReference type="GO" id="GO:0003700">
    <property type="term" value="F:DNA-binding transcription factor activity"/>
    <property type="evidence" value="ECO:0007669"/>
    <property type="project" value="InterPro"/>
</dbReference>
<dbReference type="Gene3D" id="3.40.190.290">
    <property type="match status" value="1"/>
</dbReference>
<accession>A0A7X3MUL5</accession>
<keyword evidence="7" id="KW-1185">Reference proteome</keyword>
<dbReference type="PANTHER" id="PTHR30427:SF1">
    <property type="entry name" value="TRANSCRIPTIONAL ACTIVATOR PROTEIN LYSR"/>
    <property type="match status" value="1"/>
</dbReference>
<keyword evidence="2" id="KW-0805">Transcription regulation</keyword>
<dbReference type="Pfam" id="PF03466">
    <property type="entry name" value="LysR_substrate"/>
    <property type="match status" value="1"/>
</dbReference>
<reference evidence="6 7" key="2">
    <citation type="submission" date="2020-01" db="EMBL/GenBank/DDBJ databases">
        <title>Microvirga sp. nov., an arsenate reduction bacterium isolated from Tibet hotspring sediments.</title>
        <authorList>
            <person name="Xian W.-D."/>
            <person name="Li W.-J."/>
        </authorList>
    </citation>
    <scope>NUCLEOTIDE SEQUENCE [LARGE SCALE GENOMIC DNA]</scope>
    <source>
        <strain evidence="6 7">KCTC 23863</strain>
    </source>
</reference>
<dbReference type="PANTHER" id="PTHR30427">
    <property type="entry name" value="TRANSCRIPTIONAL ACTIVATOR PROTEIN LYSR"/>
    <property type="match status" value="1"/>
</dbReference>
<dbReference type="GO" id="GO:0043565">
    <property type="term" value="F:sequence-specific DNA binding"/>
    <property type="evidence" value="ECO:0007669"/>
    <property type="project" value="TreeGrafter"/>
</dbReference>
<sequence>MELGSFTRAAEKLHLSQPAVSKLIYLLERSCGFTLFHRQKNGVIPTAEGQMLYSEVERVFLGVDSVAARARAIRQFDYGEINLVTFPSLGTRVLPPILAEFIETKPSLRVTIASRNSWLLVDRVASQGVDLGFGMTVSDRPGVQFEKLCSMEAVCVLPPGHRLAERATVDARDLEGERFVSLVEEDRAQVKIDQAFADRDVERNIILKAQLTEACCSFVSAGVGVAIVDPLSTVGFGPDELVVKPFLPTVVQDIWIITPSFRETSLGAKALIAHVKKRLTEKLTEMALSIRAPENDSGRLGSAISPGYG</sequence>
<organism evidence="6 7">
    <name type="scientific">Microvirga makkahensis</name>
    <dbReference type="NCBI Taxonomy" id="1128670"/>
    <lineage>
        <taxon>Bacteria</taxon>
        <taxon>Pseudomonadati</taxon>
        <taxon>Pseudomonadota</taxon>
        <taxon>Alphaproteobacteria</taxon>
        <taxon>Hyphomicrobiales</taxon>
        <taxon>Methylobacteriaceae</taxon>
        <taxon>Microvirga</taxon>
    </lineage>
</organism>
<dbReference type="SUPFAM" id="SSF46785">
    <property type="entry name" value="Winged helix' DNA-binding domain"/>
    <property type="match status" value="1"/>
</dbReference>
<dbReference type="InterPro" id="IPR036388">
    <property type="entry name" value="WH-like_DNA-bd_sf"/>
</dbReference>
<keyword evidence="4" id="KW-0804">Transcription</keyword>
<dbReference type="SUPFAM" id="SSF53850">
    <property type="entry name" value="Periplasmic binding protein-like II"/>
    <property type="match status" value="1"/>
</dbReference>
<evidence type="ECO:0000256" key="1">
    <source>
        <dbReference type="ARBA" id="ARBA00009437"/>
    </source>
</evidence>
<dbReference type="Proteomes" id="UP000436483">
    <property type="component" value="Unassembled WGS sequence"/>
</dbReference>
<dbReference type="EMBL" id="WURB01000017">
    <property type="protein sequence ID" value="MXQ13526.1"/>
    <property type="molecule type" value="Genomic_DNA"/>
</dbReference>
<dbReference type="Gene3D" id="1.10.10.10">
    <property type="entry name" value="Winged helix-like DNA-binding domain superfamily/Winged helix DNA-binding domain"/>
    <property type="match status" value="1"/>
</dbReference>
<dbReference type="InterPro" id="IPR005119">
    <property type="entry name" value="LysR_subst-bd"/>
</dbReference>
<dbReference type="Pfam" id="PF00126">
    <property type="entry name" value="HTH_1"/>
    <property type="match status" value="1"/>
</dbReference>
<keyword evidence="3" id="KW-0238">DNA-binding</keyword>
<comment type="similarity">
    <text evidence="1">Belongs to the LysR transcriptional regulatory family.</text>
</comment>
<evidence type="ECO:0000256" key="3">
    <source>
        <dbReference type="ARBA" id="ARBA00023125"/>
    </source>
</evidence>
<dbReference type="InterPro" id="IPR000847">
    <property type="entry name" value="LysR_HTH_N"/>
</dbReference>
<evidence type="ECO:0000313" key="6">
    <source>
        <dbReference type="EMBL" id="MXQ13526.1"/>
    </source>
</evidence>
<comment type="caution">
    <text evidence="6">The sequence shown here is derived from an EMBL/GenBank/DDBJ whole genome shotgun (WGS) entry which is preliminary data.</text>
</comment>
<evidence type="ECO:0000259" key="5">
    <source>
        <dbReference type="PROSITE" id="PS50931"/>
    </source>
</evidence>
<dbReference type="GO" id="GO:0010628">
    <property type="term" value="P:positive regulation of gene expression"/>
    <property type="evidence" value="ECO:0007669"/>
    <property type="project" value="TreeGrafter"/>
</dbReference>
<evidence type="ECO:0000313" key="7">
    <source>
        <dbReference type="Proteomes" id="UP000436483"/>
    </source>
</evidence>
<name>A0A7X3MUL5_9HYPH</name>
<dbReference type="PROSITE" id="PS50931">
    <property type="entry name" value="HTH_LYSR"/>
    <property type="match status" value="1"/>
</dbReference>
<evidence type="ECO:0000256" key="4">
    <source>
        <dbReference type="ARBA" id="ARBA00023163"/>
    </source>
</evidence>
<dbReference type="InterPro" id="IPR036390">
    <property type="entry name" value="WH_DNA-bd_sf"/>
</dbReference>
<dbReference type="PRINTS" id="PR00039">
    <property type="entry name" value="HTHLYSR"/>
</dbReference>
<evidence type="ECO:0000256" key="2">
    <source>
        <dbReference type="ARBA" id="ARBA00023015"/>
    </source>
</evidence>
<gene>
    <name evidence="6" type="ORF">GR328_19080</name>
</gene>
<dbReference type="AlphaFoldDB" id="A0A7X3MUL5"/>